<dbReference type="AlphaFoldDB" id="A0A3N4JCG3"/>
<evidence type="ECO:0000313" key="2">
    <source>
        <dbReference type="EMBL" id="RPA95959.1"/>
    </source>
</evidence>
<name>A0A3N4JCG3_9PEZI</name>
<organism evidence="2 3">
    <name type="scientific">Choiromyces venosus 120613-1</name>
    <dbReference type="NCBI Taxonomy" id="1336337"/>
    <lineage>
        <taxon>Eukaryota</taxon>
        <taxon>Fungi</taxon>
        <taxon>Dikarya</taxon>
        <taxon>Ascomycota</taxon>
        <taxon>Pezizomycotina</taxon>
        <taxon>Pezizomycetes</taxon>
        <taxon>Pezizales</taxon>
        <taxon>Tuberaceae</taxon>
        <taxon>Choiromyces</taxon>
    </lineage>
</organism>
<accession>A0A3N4JCG3</accession>
<feature type="transmembrane region" description="Helical" evidence="1">
    <location>
        <begin position="132"/>
        <end position="150"/>
    </location>
</feature>
<sequence length="152" mass="17802">MPTHLPINTYLFTYKCSPTQLNQKYLLSQLQSAYISLRAELYNLYFTFLIPFSPILDIFHQPLPIFNKKFYLLLVAIIIINNFPYFHGRLQGKCLLKVLLIFNKGKLIVYIFDYIINVGKFSINSNVKGMELLFDILKTSFLIYLISFLVSL</sequence>
<evidence type="ECO:0000313" key="3">
    <source>
        <dbReference type="Proteomes" id="UP000276215"/>
    </source>
</evidence>
<keyword evidence="1" id="KW-0472">Membrane</keyword>
<keyword evidence="1" id="KW-1133">Transmembrane helix</keyword>
<keyword evidence="3" id="KW-1185">Reference proteome</keyword>
<protein>
    <recommendedName>
        <fullName evidence="4">Transmembrane protein</fullName>
    </recommendedName>
</protein>
<dbReference type="EMBL" id="ML120419">
    <property type="protein sequence ID" value="RPA95959.1"/>
    <property type="molecule type" value="Genomic_DNA"/>
</dbReference>
<feature type="transmembrane region" description="Helical" evidence="1">
    <location>
        <begin position="71"/>
        <end position="87"/>
    </location>
</feature>
<gene>
    <name evidence="2" type="ORF">L873DRAFT_1266553</name>
</gene>
<dbReference type="Proteomes" id="UP000276215">
    <property type="component" value="Unassembled WGS sequence"/>
</dbReference>
<reference evidence="2 3" key="1">
    <citation type="journal article" date="2018" name="Nat. Ecol. Evol.">
        <title>Pezizomycetes genomes reveal the molecular basis of ectomycorrhizal truffle lifestyle.</title>
        <authorList>
            <person name="Murat C."/>
            <person name="Payen T."/>
            <person name="Noel B."/>
            <person name="Kuo A."/>
            <person name="Morin E."/>
            <person name="Chen J."/>
            <person name="Kohler A."/>
            <person name="Krizsan K."/>
            <person name="Balestrini R."/>
            <person name="Da Silva C."/>
            <person name="Montanini B."/>
            <person name="Hainaut M."/>
            <person name="Levati E."/>
            <person name="Barry K.W."/>
            <person name="Belfiori B."/>
            <person name="Cichocki N."/>
            <person name="Clum A."/>
            <person name="Dockter R.B."/>
            <person name="Fauchery L."/>
            <person name="Guy J."/>
            <person name="Iotti M."/>
            <person name="Le Tacon F."/>
            <person name="Lindquist E.A."/>
            <person name="Lipzen A."/>
            <person name="Malagnac F."/>
            <person name="Mello A."/>
            <person name="Molinier V."/>
            <person name="Miyauchi S."/>
            <person name="Poulain J."/>
            <person name="Riccioni C."/>
            <person name="Rubini A."/>
            <person name="Sitrit Y."/>
            <person name="Splivallo R."/>
            <person name="Traeger S."/>
            <person name="Wang M."/>
            <person name="Zifcakova L."/>
            <person name="Wipf D."/>
            <person name="Zambonelli A."/>
            <person name="Paolocci F."/>
            <person name="Nowrousian M."/>
            <person name="Ottonello S."/>
            <person name="Baldrian P."/>
            <person name="Spatafora J.W."/>
            <person name="Henrissat B."/>
            <person name="Nagy L.G."/>
            <person name="Aury J.M."/>
            <person name="Wincker P."/>
            <person name="Grigoriev I.V."/>
            <person name="Bonfante P."/>
            <person name="Martin F.M."/>
        </authorList>
    </citation>
    <scope>NUCLEOTIDE SEQUENCE [LARGE SCALE GENOMIC DNA]</scope>
    <source>
        <strain evidence="2 3">120613-1</strain>
    </source>
</reference>
<keyword evidence="1" id="KW-0812">Transmembrane</keyword>
<evidence type="ECO:0008006" key="4">
    <source>
        <dbReference type="Google" id="ProtNLM"/>
    </source>
</evidence>
<feature type="transmembrane region" description="Helical" evidence="1">
    <location>
        <begin position="42"/>
        <end position="59"/>
    </location>
</feature>
<proteinExistence type="predicted"/>
<evidence type="ECO:0000256" key="1">
    <source>
        <dbReference type="SAM" id="Phobius"/>
    </source>
</evidence>